<feature type="domain" description="Baseplate J-like central" evidence="2">
    <location>
        <begin position="175"/>
        <end position="241"/>
    </location>
</feature>
<dbReference type="InterPro" id="IPR052399">
    <property type="entry name" value="Phage_Baseplate_Assmbl_Protein"/>
</dbReference>
<comment type="similarity">
    <text evidence="1">Belongs to the Mu gp47/PBSX XkdT family.</text>
</comment>
<evidence type="ECO:0000256" key="1">
    <source>
        <dbReference type="ARBA" id="ARBA00038087"/>
    </source>
</evidence>
<dbReference type="InterPro" id="IPR058531">
    <property type="entry name" value="Baseplate_J_M"/>
</dbReference>
<evidence type="ECO:0000259" key="2">
    <source>
        <dbReference type="Pfam" id="PF26078"/>
    </source>
</evidence>
<dbReference type="PANTHER" id="PTHR37829:SF3">
    <property type="entry name" value="PROTEIN JAYE-RELATED"/>
    <property type="match status" value="1"/>
</dbReference>
<dbReference type="Pfam" id="PF26079">
    <property type="entry name" value="Baseplate_J_C"/>
    <property type="match status" value="1"/>
</dbReference>
<dbReference type="PANTHER" id="PTHR37829">
    <property type="entry name" value="PHAGE-LIKE ELEMENT PBSX PROTEIN XKDT"/>
    <property type="match status" value="1"/>
</dbReference>
<feature type="domain" description="Baseplate J-like C-terminal" evidence="3">
    <location>
        <begin position="249"/>
        <end position="332"/>
    </location>
</feature>
<organism evidence="4">
    <name type="scientific">Myoviridae sp. ctj9o3</name>
    <dbReference type="NCBI Taxonomy" id="2826688"/>
    <lineage>
        <taxon>Viruses</taxon>
        <taxon>Duplodnaviria</taxon>
        <taxon>Heunggongvirae</taxon>
        <taxon>Uroviricota</taxon>
        <taxon>Caudoviricetes</taxon>
    </lineage>
</organism>
<evidence type="ECO:0000259" key="3">
    <source>
        <dbReference type="Pfam" id="PF26079"/>
    </source>
</evidence>
<name>A0A8S5MCA6_9CAUD</name>
<evidence type="ECO:0000313" key="4">
    <source>
        <dbReference type="EMBL" id="DAD79800.1"/>
    </source>
</evidence>
<dbReference type="EMBL" id="BK014873">
    <property type="protein sequence ID" value="DAD79800.1"/>
    <property type="molecule type" value="Genomic_DNA"/>
</dbReference>
<accession>A0A8S5MCA6</accession>
<dbReference type="InterPro" id="IPR058530">
    <property type="entry name" value="Baseplate_J-like_C"/>
</dbReference>
<dbReference type="Pfam" id="PF26078">
    <property type="entry name" value="Baseplate_J_M"/>
    <property type="match status" value="1"/>
</dbReference>
<proteinExistence type="inferred from homology"/>
<protein>
    <submittedName>
        <fullName evidence="4">Baseplate J like protein</fullName>
    </submittedName>
</protein>
<reference evidence="4" key="1">
    <citation type="journal article" date="2021" name="Proc. Natl. Acad. Sci. U.S.A.">
        <title>A Catalog of Tens of Thousands of Viruses from Human Metagenomes Reveals Hidden Associations with Chronic Diseases.</title>
        <authorList>
            <person name="Tisza M.J."/>
            <person name="Buck C.B."/>
        </authorList>
    </citation>
    <scope>NUCLEOTIDE SEQUENCE</scope>
    <source>
        <strain evidence="4">Ctj9o3</strain>
    </source>
</reference>
<sequence>MEILTYEELLEEVLKDVRDDVDKREGSIMYDAIAPITYYLAEQRELIGELRDETFIDTAKGSFLDRLCLGYGIERKEETKSKRLIRGTKELEIGSRLGIDDIFYEVKEKLNNGFEYDYIAECSEYGSVGNVYKGTIKSEDKTVSATLLDIIEVGLDEEDDETLRKRLFLRIQKPATSGNIYHYRNWALEVNGVKEAKIFPLENGAGTVGVMIYADEKDGELVDRVRKHIDLKRPIGASVNVYMPVEKNIDISVNISLLGSVYSAKVKEDIEKNLKAYLMGLIFNSKKVSYAKISSIILEMQGVEDFENLLVNGTSSNVVIGDKEVAKLGKLDLRF</sequence>